<dbReference type="InterPro" id="IPR024408">
    <property type="entry name" value="Muramidase"/>
</dbReference>
<evidence type="ECO:0000259" key="1">
    <source>
        <dbReference type="PROSITE" id="PS51782"/>
    </source>
</evidence>
<feature type="domain" description="LysM" evidence="1">
    <location>
        <begin position="55"/>
        <end position="107"/>
    </location>
</feature>
<dbReference type="Pfam" id="PF01476">
    <property type="entry name" value="LysM"/>
    <property type="match status" value="1"/>
</dbReference>
<organism evidence="2 3">
    <name type="scientific">Dokdonella ginsengisoli</name>
    <dbReference type="NCBI Taxonomy" id="363846"/>
    <lineage>
        <taxon>Bacteria</taxon>
        <taxon>Pseudomonadati</taxon>
        <taxon>Pseudomonadota</taxon>
        <taxon>Gammaproteobacteria</taxon>
        <taxon>Lysobacterales</taxon>
        <taxon>Rhodanobacteraceae</taxon>
        <taxon>Dokdonella</taxon>
    </lineage>
</organism>
<evidence type="ECO:0000313" key="3">
    <source>
        <dbReference type="Proteomes" id="UP001595886"/>
    </source>
</evidence>
<reference evidence="3" key="1">
    <citation type="journal article" date="2019" name="Int. J. Syst. Evol. Microbiol.">
        <title>The Global Catalogue of Microorganisms (GCM) 10K type strain sequencing project: providing services to taxonomists for standard genome sequencing and annotation.</title>
        <authorList>
            <consortium name="The Broad Institute Genomics Platform"/>
            <consortium name="The Broad Institute Genome Sequencing Center for Infectious Disease"/>
            <person name="Wu L."/>
            <person name="Ma J."/>
        </authorList>
    </citation>
    <scope>NUCLEOTIDE SEQUENCE [LARGE SCALE GENOMIC DNA]</scope>
    <source>
        <strain evidence="3">CCUG 30340</strain>
    </source>
</reference>
<protein>
    <submittedName>
        <fullName evidence="2">N-acetylmuramidase domain-containing protein</fullName>
    </submittedName>
</protein>
<dbReference type="EMBL" id="JBHSHD010000001">
    <property type="protein sequence ID" value="MFC4818702.1"/>
    <property type="molecule type" value="Genomic_DNA"/>
</dbReference>
<dbReference type="PROSITE" id="PS51782">
    <property type="entry name" value="LYSM"/>
    <property type="match status" value="1"/>
</dbReference>
<dbReference type="SUPFAM" id="SSF54106">
    <property type="entry name" value="LysM domain"/>
    <property type="match status" value="1"/>
</dbReference>
<dbReference type="Gene3D" id="3.10.350.10">
    <property type="entry name" value="LysM domain"/>
    <property type="match status" value="1"/>
</dbReference>
<gene>
    <name evidence="2" type="ORF">ACFO6Q_00080</name>
</gene>
<keyword evidence="3" id="KW-1185">Reference proteome</keyword>
<dbReference type="InterPro" id="IPR018392">
    <property type="entry name" value="LysM"/>
</dbReference>
<name>A0ABV9QP61_9GAMM</name>
<dbReference type="CDD" id="cd00118">
    <property type="entry name" value="LysM"/>
    <property type="match status" value="1"/>
</dbReference>
<dbReference type="InterPro" id="IPR036779">
    <property type="entry name" value="LysM_dom_sf"/>
</dbReference>
<accession>A0ABV9QP61</accession>
<sequence>MSLGVDSRSNAGSLADSMRASLDASQQPAQAAAPVDEVKPGMILAIPAATEGLGIQYQAVAGDTLQSIADRWGVSVSDLRAANQATFGAGFVESGPGALGAIDTSKLAGNQLTVAEIYNHHGKDIESIAGKAGLNVKDVIGIIAQETGGNIDPAARMTIRFEVHKFADRIDATQQADFDAHFKFDAKTTWKGHKFNEIGEGKVAADGTAGTWKSIHPTGGPQDQDINWDAFDYAHSLNPEAAAASISMGPGQVMGFNYASAGYTSAEAMFTALKDNPIKQFEAMTDHIGSDSKLKDALNDGKYDTFATRYNGGGIADYGTHLKNYADAFAAVTTPPAAK</sequence>
<evidence type="ECO:0000313" key="2">
    <source>
        <dbReference type="EMBL" id="MFC4818702.1"/>
    </source>
</evidence>
<dbReference type="Proteomes" id="UP001595886">
    <property type="component" value="Unassembled WGS sequence"/>
</dbReference>
<dbReference type="Pfam" id="PF11860">
    <property type="entry name" value="Muramidase"/>
    <property type="match status" value="1"/>
</dbReference>
<proteinExistence type="predicted"/>
<comment type="caution">
    <text evidence="2">The sequence shown here is derived from an EMBL/GenBank/DDBJ whole genome shotgun (WGS) entry which is preliminary data.</text>
</comment>
<dbReference type="RefSeq" id="WP_380018427.1">
    <property type="nucleotide sequence ID" value="NZ_JBHSHD010000001.1"/>
</dbReference>